<protein>
    <recommendedName>
        <fullName evidence="2">BACON domain-containing protein</fullName>
    </recommendedName>
</protein>
<accession>A0AB33KI61</accession>
<feature type="compositionally biased region" description="Pro residues" evidence="1">
    <location>
        <begin position="569"/>
        <end position="635"/>
    </location>
</feature>
<dbReference type="Gene3D" id="2.60.40.10">
    <property type="entry name" value="Immunoglobulins"/>
    <property type="match status" value="1"/>
</dbReference>
<proteinExistence type="predicted"/>
<feature type="region of interest" description="Disordered" evidence="1">
    <location>
        <begin position="532"/>
        <end position="635"/>
    </location>
</feature>
<name>A0AB33KI61_9ACTN</name>
<dbReference type="InterPro" id="IPR024361">
    <property type="entry name" value="BACON"/>
</dbReference>
<dbReference type="EMBL" id="AP035884">
    <property type="protein sequence ID" value="BFP54347.1"/>
    <property type="molecule type" value="Genomic_DNA"/>
</dbReference>
<evidence type="ECO:0000259" key="2">
    <source>
        <dbReference type="Pfam" id="PF19190"/>
    </source>
</evidence>
<evidence type="ECO:0000313" key="3">
    <source>
        <dbReference type="EMBL" id="BFP54347.1"/>
    </source>
</evidence>
<dbReference type="GO" id="GO:0005975">
    <property type="term" value="P:carbohydrate metabolic process"/>
    <property type="evidence" value="ECO:0007669"/>
    <property type="project" value="UniProtKB-ARBA"/>
</dbReference>
<feature type="domain" description="BACON" evidence="2">
    <location>
        <begin position="457"/>
        <end position="509"/>
    </location>
</feature>
<dbReference type="InterPro" id="IPR013783">
    <property type="entry name" value="Ig-like_fold"/>
</dbReference>
<organism evidence="3">
    <name type="scientific">Streptomyces sp. CMC78</name>
    <dbReference type="NCBI Taxonomy" id="3231512"/>
    <lineage>
        <taxon>Bacteria</taxon>
        <taxon>Bacillati</taxon>
        <taxon>Actinomycetota</taxon>
        <taxon>Actinomycetes</taxon>
        <taxon>Kitasatosporales</taxon>
        <taxon>Streptomycetaceae</taxon>
        <taxon>Streptomyces</taxon>
    </lineage>
</organism>
<feature type="compositionally biased region" description="Low complexity" evidence="1">
    <location>
        <begin position="540"/>
        <end position="568"/>
    </location>
</feature>
<reference evidence="3" key="1">
    <citation type="submission" date="2024-07" db="EMBL/GenBank/DDBJ databases">
        <title>Complete genome sequences of cellulolytic bacteria, Kitasatospora sp. CMC57 and Streptomyces sp. CMC78, isolated from Japanese agricultural soil.</title>
        <authorList>
            <person name="Hashimoto T."/>
            <person name="Ito M."/>
            <person name="Iwamoto M."/>
            <person name="Fukahori D."/>
            <person name="Shoda T."/>
            <person name="Sakoda M."/>
            <person name="Morohoshi T."/>
            <person name="Mitsuboshi M."/>
            <person name="Nishizawa T."/>
        </authorList>
    </citation>
    <scope>NUCLEOTIDE SEQUENCE</scope>
    <source>
        <strain evidence="3">CMC78</strain>
    </source>
</reference>
<feature type="region of interest" description="Disordered" evidence="1">
    <location>
        <begin position="1"/>
        <end position="41"/>
    </location>
</feature>
<dbReference type="Pfam" id="PF19190">
    <property type="entry name" value="BACON_2"/>
    <property type="match status" value="1"/>
</dbReference>
<sequence>MRSFAYGRRVTSSRLETPTHTTGAHRAHRRAPHAPAQRPPARYEPYLDGLFTYCLSVLCDHDAATDALGAVLSIADRQDARGPTAEEERQSWLYALARWTCLRTLAERKRGRQAHRQPSGTVKPPRTAKAFETGTPTAPETGKGAHSTRRTPEHTPPAGPARTPATPEDAATPAPAESPAAEARRRELATLAWPEAAGTTPEQREALELAVRHRLTPRAVAAVLGLEPATARELLAAAACEVERTRAALAVVEAGNCPTVARLTGDHQVLLSAALRRELVRHVDDCPRCRRAAERADAEGPWPGAALAPVAALPVVEAPRPSVYVATAQAQRSRAAGPRFDRSGFPLDPKDQAARRDRLRARVVTTTVVATVVAAPVIALWAAYRGAPQTGEGHDGTSVTATEVDGAGGMSGDPYSPYENTGHGSPGDRFGARVPDVTAEVVSTGGAQQGDARLAVTARTSGAVTTITLTNPGREPVSWSAATDARWLRLSRTSGTLAPGRSTTIAVSVIRDAQPGGPWRARIALTPSGSAVLIEGNGVTSPTTGGPRPTRPGTDSPRPTDPGTTDPGPTDPGPTDPGPGPTGPGPTDPGPTDPTGPPDPTDPPEPTPDPTDPTDPGPTDPAPTDPSPSDPGPTD</sequence>
<feature type="compositionally biased region" description="Low complexity" evidence="1">
    <location>
        <begin position="160"/>
        <end position="181"/>
    </location>
</feature>
<gene>
    <name evidence="3" type="ORF">SCMC78_41540</name>
</gene>
<feature type="region of interest" description="Disordered" evidence="1">
    <location>
        <begin position="108"/>
        <end position="185"/>
    </location>
</feature>
<evidence type="ECO:0000256" key="1">
    <source>
        <dbReference type="SAM" id="MobiDB-lite"/>
    </source>
</evidence>
<dbReference type="AlphaFoldDB" id="A0AB33KI61"/>
<dbReference type="KEGG" id="stcm:SCMC78_41540"/>
<feature type="compositionally biased region" description="Basic residues" evidence="1">
    <location>
        <begin position="23"/>
        <end position="32"/>
    </location>
</feature>